<dbReference type="EMBL" id="AMWN01000001">
    <property type="protein sequence ID" value="EXJ96116.1"/>
    <property type="molecule type" value="Genomic_DNA"/>
</dbReference>
<evidence type="ECO:0000256" key="1">
    <source>
        <dbReference type="SAM" id="MobiDB-lite"/>
    </source>
</evidence>
<dbReference type="PANTHER" id="PTHR28029:SF1">
    <property type="entry name" value="PROTEIN ILM1"/>
    <property type="match status" value="1"/>
</dbReference>
<gene>
    <name evidence="3" type="ORF">A1O1_01242</name>
</gene>
<comment type="caution">
    <text evidence="3">The sequence shown here is derived from an EMBL/GenBank/DDBJ whole genome shotgun (WGS) entry which is preliminary data.</text>
</comment>
<sequence length="263" mass="28180">MPLLSSTLLLRTHALSLVTLSYYLLTSPAQLLSSTPIWLLGESMHVRPAAFALDDPDDAAASPSSGSKGFRAPSLLRTTSARAGGHSESELELFALLALMFVVYAVTQFLFAGDLSLASVGFASASSSSSSSSSKRDNTNTNSSSSSASSSRLAEELSTIYNAQSRWLTLTGLHVLGSAVLAVWIYVFYSTSAAQSQSQLQASVAASFLGLARLANRATFTAAFLDMLFWGYLWTVLKEEGREVAKALARRREVQQQQEGDDE</sequence>
<feature type="transmembrane region" description="Helical" evidence="2">
    <location>
        <begin position="167"/>
        <end position="189"/>
    </location>
</feature>
<keyword evidence="2" id="KW-1133">Transmembrane helix</keyword>
<dbReference type="AlphaFoldDB" id="W9Z3F6"/>
<reference evidence="3 4" key="1">
    <citation type="submission" date="2013-03" db="EMBL/GenBank/DDBJ databases">
        <title>The Genome Sequence of Capronia coronata CBS 617.96.</title>
        <authorList>
            <consortium name="The Broad Institute Genomics Platform"/>
            <person name="Cuomo C."/>
            <person name="de Hoog S."/>
            <person name="Gorbushina A."/>
            <person name="Walker B."/>
            <person name="Young S.K."/>
            <person name="Zeng Q."/>
            <person name="Gargeya S."/>
            <person name="Fitzgerald M."/>
            <person name="Haas B."/>
            <person name="Abouelleil A."/>
            <person name="Allen A.W."/>
            <person name="Alvarado L."/>
            <person name="Arachchi H.M."/>
            <person name="Berlin A.M."/>
            <person name="Chapman S.B."/>
            <person name="Gainer-Dewar J."/>
            <person name="Goldberg J."/>
            <person name="Griggs A."/>
            <person name="Gujja S."/>
            <person name="Hansen M."/>
            <person name="Howarth C."/>
            <person name="Imamovic A."/>
            <person name="Ireland A."/>
            <person name="Larimer J."/>
            <person name="McCowan C."/>
            <person name="Murphy C."/>
            <person name="Pearson M."/>
            <person name="Poon T.W."/>
            <person name="Priest M."/>
            <person name="Roberts A."/>
            <person name="Saif S."/>
            <person name="Shea T."/>
            <person name="Sisk P."/>
            <person name="Sykes S."/>
            <person name="Wortman J."/>
            <person name="Nusbaum C."/>
            <person name="Birren B."/>
        </authorList>
    </citation>
    <scope>NUCLEOTIDE SEQUENCE [LARGE SCALE GENOMIC DNA]</scope>
    <source>
        <strain evidence="3 4">CBS 617.96</strain>
    </source>
</reference>
<keyword evidence="2" id="KW-0812">Transmembrane</keyword>
<evidence type="ECO:0000256" key="2">
    <source>
        <dbReference type="SAM" id="Phobius"/>
    </source>
</evidence>
<keyword evidence="4" id="KW-1185">Reference proteome</keyword>
<keyword evidence="2" id="KW-0472">Membrane</keyword>
<dbReference type="Pfam" id="PF10311">
    <property type="entry name" value="Ilm1"/>
    <property type="match status" value="2"/>
</dbReference>
<feature type="region of interest" description="Disordered" evidence="1">
    <location>
        <begin position="126"/>
        <end position="148"/>
    </location>
</feature>
<evidence type="ECO:0000313" key="3">
    <source>
        <dbReference type="EMBL" id="EXJ96116.1"/>
    </source>
</evidence>
<protein>
    <submittedName>
        <fullName evidence="3">Uncharacterized protein</fullName>
    </submittedName>
</protein>
<name>W9Z3F6_9EURO</name>
<dbReference type="PANTHER" id="PTHR28029">
    <property type="entry name" value="PROTEIN ILM1"/>
    <property type="match status" value="1"/>
</dbReference>
<dbReference type="GeneID" id="19156144"/>
<dbReference type="RefSeq" id="XP_007720345.1">
    <property type="nucleotide sequence ID" value="XM_007722155.1"/>
</dbReference>
<dbReference type="OrthoDB" id="5299849at2759"/>
<dbReference type="HOGENOM" id="CLU_1133548_0_0_1"/>
<evidence type="ECO:0000313" key="4">
    <source>
        <dbReference type="Proteomes" id="UP000019484"/>
    </source>
</evidence>
<dbReference type="STRING" id="1182541.W9Z3F6"/>
<accession>W9Z3F6</accession>
<feature type="transmembrane region" description="Helical" evidence="2">
    <location>
        <begin position="93"/>
        <end position="112"/>
    </location>
</feature>
<dbReference type="Proteomes" id="UP000019484">
    <property type="component" value="Unassembled WGS sequence"/>
</dbReference>
<dbReference type="InterPro" id="IPR018815">
    <property type="entry name" value="Incr_loss_mito_DNA_1"/>
</dbReference>
<dbReference type="eggNOG" id="ENOG502RZTE">
    <property type="taxonomic scope" value="Eukaryota"/>
</dbReference>
<proteinExistence type="predicted"/>
<organism evidence="3 4">
    <name type="scientific">Capronia coronata CBS 617.96</name>
    <dbReference type="NCBI Taxonomy" id="1182541"/>
    <lineage>
        <taxon>Eukaryota</taxon>
        <taxon>Fungi</taxon>
        <taxon>Dikarya</taxon>
        <taxon>Ascomycota</taxon>
        <taxon>Pezizomycotina</taxon>
        <taxon>Eurotiomycetes</taxon>
        <taxon>Chaetothyriomycetidae</taxon>
        <taxon>Chaetothyriales</taxon>
        <taxon>Herpotrichiellaceae</taxon>
        <taxon>Capronia</taxon>
    </lineage>
</organism>